<keyword evidence="3" id="KW-1185">Reference proteome</keyword>
<accession>A0ABS5JZE4</accession>
<keyword evidence="1" id="KW-0732">Signal</keyword>
<feature type="signal peptide" evidence="1">
    <location>
        <begin position="1"/>
        <end position="22"/>
    </location>
</feature>
<evidence type="ECO:0000256" key="1">
    <source>
        <dbReference type="SAM" id="SignalP"/>
    </source>
</evidence>
<dbReference type="PROSITE" id="PS51257">
    <property type="entry name" value="PROKAR_LIPOPROTEIN"/>
    <property type="match status" value="1"/>
</dbReference>
<sequence>MKRILFVYVVFSMILISCSSDDDVNPVMIKEDIKFEVVSTGNKAGVIYRTFNTETEVDSVDSFPYRYTYLQKEIVPDDLLKLVFVPEGFHSELEEDPLWTDYKVELKIIVGYKVVEEMIFPITKETDFVQLEHYFIKTGPNKME</sequence>
<dbReference type="Proteomes" id="UP000708576">
    <property type="component" value="Unassembled WGS sequence"/>
</dbReference>
<evidence type="ECO:0000313" key="2">
    <source>
        <dbReference type="EMBL" id="MBS2100268.1"/>
    </source>
</evidence>
<proteinExistence type="predicted"/>
<evidence type="ECO:0000313" key="3">
    <source>
        <dbReference type="Proteomes" id="UP000708576"/>
    </source>
</evidence>
<comment type="caution">
    <text evidence="2">The sequence shown here is derived from an EMBL/GenBank/DDBJ whole genome shotgun (WGS) entry which is preliminary data.</text>
</comment>
<organism evidence="2 3">
    <name type="scientific">Carboxylicivirga linearis</name>
    <dbReference type="NCBI Taxonomy" id="1628157"/>
    <lineage>
        <taxon>Bacteria</taxon>
        <taxon>Pseudomonadati</taxon>
        <taxon>Bacteroidota</taxon>
        <taxon>Bacteroidia</taxon>
        <taxon>Marinilabiliales</taxon>
        <taxon>Marinilabiliaceae</taxon>
        <taxon>Carboxylicivirga</taxon>
    </lineage>
</organism>
<reference evidence="2 3" key="1">
    <citation type="journal article" date="2015" name="Int. J. Syst. Evol. Microbiol.">
        <title>Carboxylicivirga linearis sp. nov., isolated from a sea cucumber culture pond.</title>
        <authorList>
            <person name="Wang F.Q."/>
            <person name="Zhou Y.X."/>
            <person name="Lin X.Z."/>
            <person name="Chen G.J."/>
            <person name="Du Z.J."/>
        </authorList>
    </citation>
    <scope>NUCLEOTIDE SEQUENCE [LARGE SCALE GENOMIC DNA]</scope>
    <source>
        <strain evidence="2 3">FB218</strain>
    </source>
</reference>
<name>A0ABS5JZE4_9BACT</name>
<dbReference type="RefSeq" id="WP_212217767.1">
    <property type="nucleotide sequence ID" value="NZ_JAGUCO010000020.1"/>
</dbReference>
<dbReference type="EMBL" id="JAGUCO010000020">
    <property type="protein sequence ID" value="MBS2100268.1"/>
    <property type="molecule type" value="Genomic_DNA"/>
</dbReference>
<evidence type="ECO:0008006" key="4">
    <source>
        <dbReference type="Google" id="ProtNLM"/>
    </source>
</evidence>
<feature type="chain" id="PRO_5046741532" description="Lipoprotein" evidence="1">
    <location>
        <begin position="23"/>
        <end position="144"/>
    </location>
</feature>
<gene>
    <name evidence="2" type="ORF">KEM10_18420</name>
</gene>
<protein>
    <recommendedName>
        <fullName evidence="4">Lipoprotein</fullName>
    </recommendedName>
</protein>